<keyword evidence="1" id="KW-1133">Transmembrane helix</keyword>
<protein>
    <submittedName>
        <fullName evidence="3">Uncharacterized protein</fullName>
    </submittedName>
</protein>
<dbReference type="EMBL" id="MT142763">
    <property type="protein sequence ID" value="QJA88223.1"/>
    <property type="molecule type" value="Genomic_DNA"/>
</dbReference>
<evidence type="ECO:0000313" key="2">
    <source>
        <dbReference type="EMBL" id="QJA80559.1"/>
    </source>
</evidence>
<organism evidence="3">
    <name type="scientific">viral metagenome</name>
    <dbReference type="NCBI Taxonomy" id="1070528"/>
    <lineage>
        <taxon>unclassified sequences</taxon>
        <taxon>metagenomes</taxon>
        <taxon>organismal metagenomes</taxon>
    </lineage>
</organism>
<accession>A0A6M3L114</accession>
<proteinExistence type="predicted"/>
<sequence>MDDILIKYLTDNALTLIFVLYILSGFADTMMGVEGVGKVRSILREIGFALNKVCLIIEGAIEAIKPKRVNGGPK</sequence>
<reference evidence="3" key="1">
    <citation type="submission" date="2020-03" db="EMBL/GenBank/DDBJ databases">
        <title>The deep terrestrial virosphere.</title>
        <authorList>
            <person name="Holmfeldt K."/>
            <person name="Nilsson E."/>
            <person name="Simone D."/>
            <person name="Lopez-Fernandez M."/>
            <person name="Wu X."/>
            <person name="de Brujin I."/>
            <person name="Lundin D."/>
            <person name="Andersson A."/>
            <person name="Bertilsson S."/>
            <person name="Dopson M."/>
        </authorList>
    </citation>
    <scope>NUCLEOTIDE SEQUENCE</scope>
    <source>
        <strain evidence="2">MM415A00699</strain>
        <strain evidence="3">MM415B02807</strain>
    </source>
</reference>
<evidence type="ECO:0000256" key="1">
    <source>
        <dbReference type="SAM" id="Phobius"/>
    </source>
</evidence>
<dbReference type="EMBL" id="MT142427">
    <property type="protein sequence ID" value="QJA80559.1"/>
    <property type="molecule type" value="Genomic_DNA"/>
</dbReference>
<evidence type="ECO:0000313" key="3">
    <source>
        <dbReference type="EMBL" id="QJA88223.1"/>
    </source>
</evidence>
<dbReference type="AlphaFoldDB" id="A0A6M3L114"/>
<feature type="transmembrane region" description="Helical" evidence="1">
    <location>
        <begin position="12"/>
        <end position="33"/>
    </location>
</feature>
<gene>
    <name evidence="2" type="ORF">MM415A00699_0001</name>
    <name evidence="3" type="ORF">MM415B02807_0006</name>
</gene>
<name>A0A6M3L114_9ZZZZ</name>
<keyword evidence="1" id="KW-0472">Membrane</keyword>
<keyword evidence="1" id="KW-0812">Transmembrane</keyword>